<feature type="domain" description="AB hydrolase-1" evidence="1">
    <location>
        <begin position="15"/>
        <end position="231"/>
    </location>
</feature>
<dbReference type="PANTHER" id="PTHR43798:SF33">
    <property type="entry name" value="HYDROLASE, PUTATIVE (AFU_ORTHOLOGUE AFUA_2G14860)-RELATED"/>
    <property type="match status" value="1"/>
</dbReference>
<dbReference type="GO" id="GO:0016020">
    <property type="term" value="C:membrane"/>
    <property type="evidence" value="ECO:0007669"/>
    <property type="project" value="TreeGrafter"/>
</dbReference>
<evidence type="ECO:0000259" key="1">
    <source>
        <dbReference type="Pfam" id="PF12697"/>
    </source>
</evidence>
<dbReference type="Pfam" id="PF12697">
    <property type="entry name" value="Abhydrolase_6"/>
    <property type="match status" value="1"/>
</dbReference>
<name>A0A1Y3PBI4_9BACI</name>
<dbReference type="AlphaFoldDB" id="A0A1Y3PBI4"/>
<dbReference type="InterPro" id="IPR050266">
    <property type="entry name" value="AB_hydrolase_sf"/>
</dbReference>
<proteinExistence type="predicted"/>
<organism evidence="2 3">
    <name type="scientific">Bacillus thermozeamaize</name>
    <dbReference type="NCBI Taxonomy" id="230954"/>
    <lineage>
        <taxon>Bacteria</taxon>
        <taxon>Bacillati</taxon>
        <taxon>Bacillota</taxon>
        <taxon>Bacilli</taxon>
        <taxon>Bacillales</taxon>
        <taxon>Bacillaceae</taxon>
        <taxon>Bacillus</taxon>
    </lineage>
</organism>
<dbReference type="PRINTS" id="PR00111">
    <property type="entry name" value="ABHYDROLASE"/>
</dbReference>
<gene>
    <name evidence="2" type="ORF">BAA01_06030</name>
</gene>
<dbReference type="EMBL" id="LZRT01000121">
    <property type="protein sequence ID" value="OUM84690.1"/>
    <property type="molecule type" value="Genomic_DNA"/>
</dbReference>
<dbReference type="Proteomes" id="UP000196475">
    <property type="component" value="Unassembled WGS sequence"/>
</dbReference>
<reference evidence="3" key="1">
    <citation type="submission" date="2016-06" db="EMBL/GenBank/DDBJ databases">
        <authorList>
            <person name="Nascimento L."/>
            <person name="Pereira R.V."/>
            <person name="Martins L.F."/>
            <person name="Quaggio R.B."/>
            <person name="Silva A.M."/>
            <person name="Setubal J.C."/>
        </authorList>
    </citation>
    <scope>NUCLEOTIDE SEQUENCE [LARGE SCALE GENOMIC DNA]</scope>
</reference>
<accession>A0A1Y3PBI4</accession>
<evidence type="ECO:0000313" key="3">
    <source>
        <dbReference type="Proteomes" id="UP000196475"/>
    </source>
</evidence>
<dbReference type="Gene3D" id="3.40.50.1820">
    <property type="entry name" value="alpha/beta hydrolase"/>
    <property type="match status" value="1"/>
</dbReference>
<dbReference type="InterPro" id="IPR029058">
    <property type="entry name" value="AB_hydrolase_fold"/>
</dbReference>
<dbReference type="InterPro" id="IPR000073">
    <property type="entry name" value="AB_hydrolase_1"/>
</dbReference>
<evidence type="ECO:0000313" key="2">
    <source>
        <dbReference type="EMBL" id="OUM84690.1"/>
    </source>
</evidence>
<dbReference type="SUPFAM" id="SSF53474">
    <property type="entry name" value="alpha/beta-Hydrolases"/>
    <property type="match status" value="1"/>
</dbReference>
<comment type="caution">
    <text evidence="2">The sequence shown here is derived from an EMBL/GenBank/DDBJ whole genome shotgun (WGS) entry which is preliminary data.</text>
</comment>
<sequence>MTRNMSGKQREPRFFFIHGAGGTARKWRRTTARLQGIPWQTVDLPGHGEARDAAAPDQVSIEWYAEALASRIEEAVILVGHSMGGLISLELAARTPNVVGVILAASHVRLPVHPKILDQLAQGTFPESLFLASYSKTVDPELLAEERQELAINPPEMTLADFRSCDRYSQGAERLRQLNIPVLAVYGAEDRLLPPGAEAELRSIRPDVQTAAIDGAGHYVMLEQPQAFVEAMLQFRESLFKA</sequence>
<protein>
    <recommendedName>
        <fullName evidence="1">AB hydrolase-1 domain-containing protein</fullName>
    </recommendedName>
</protein>
<dbReference type="PANTHER" id="PTHR43798">
    <property type="entry name" value="MONOACYLGLYCEROL LIPASE"/>
    <property type="match status" value="1"/>
</dbReference>